<keyword evidence="6 12" id="KW-0547">Nucleotide-binding</keyword>
<dbReference type="FunFam" id="3.30.200.20:FF:000039">
    <property type="entry name" value="receptor-like protein kinase FERONIA"/>
    <property type="match status" value="1"/>
</dbReference>
<keyword evidence="8 12" id="KW-0067">ATP-binding</keyword>
<dbReference type="InterPro" id="IPR017441">
    <property type="entry name" value="Protein_kinase_ATP_BS"/>
</dbReference>
<keyword evidence="4 13" id="KW-0812">Transmembrane</keyword>
<dbReference type="InterPro" id="IPR001245">
    <property type="entry name" value="Ser-Thr/Tyr_kinase_cat_dom"/>
</dbReference>
<protein>
    <recommendedName>
        <fullName evidence="15">Protein kinase domain-containing protein</fullName>
    </recommendedName>
</protein>
<evidence type="ECO:0000256" key="2">
    <source>
        <dbReference type="ARBA" id="ARBA00022527"/>
    </source>
</evidence>
<dbReference type="GO" id="GO:0004674">
    <property type="term" value="F:protein serine/threonine kinase activity"/>
    <property type="evidence" value="ECO:0007669"/>
    <property type="project" value="UniProtKB-KW"/>
</dbReference>
<keyword evidence="11" id="KW-0325">Glycoprotein</keyword>
<reference evidence="17" key="1">
    <citation type="submission" date="2013-09" db="EMBL/GenBank/DDBJ databases">
        <title>Corchorus olitorius genome sequencing.</title>
        <authorList>
            <person name="Alam M."/>
            <person name="Haque M.S."/>
            <person name="Islam M.S."/>
            <person name="Emdad E.M."/>
            <person name="Islam M.M."/>
            <person name="Ahmed B."/>
            <person name="Halim A."/>
            <person name="Hossen Q.M.M."/>
            <person name="Hossain M.Z."/>
            <person name="Ahmed R."/>
            <person name="Khan M.M."/>
            <person name="Islam R."/>
            <person name="Rashid M.M."/>
            <person name="Khan S.A."/>
            <person name="Rahman M.S."/>
            <person name="Alam M."/>
            <person name="Yahiya A.S."/>
            <person name="Khan M.S."/>
            <person name="Azam M.S."/>
            <person name="Haque T."/>
            <person name="Lashkar M.Z.H."/>
            <person name="Akhand A.I."/>
            <person name="Morshed G."/>
            <person name="Roy S."/>
            <person name="Uddin K.S."/>
            <person name="Rabeya T."/>
            <person name="Hossain A.S."/>
            <person name="Chowdhury A."/>
            <person name="Snigdha A.R."/>
            <person name="Mortoza M.S."/>
            <person name="Matin S.A."/>
            <person name="Hoque S.M.E."/>
            <person name="Islam M.K."/>
            <person name="Roy D.K."/>
            <person name="Haider R."/>
            <person name="Moosa M.M."/>
            <person name="Elias S.M."/>
            <person name="Hasan A.M."/>
            <person name="Jahan S."/>
            <person name="Shafiuddin M."/>
            <person name="Mahmood N."/>
            <person name="Shommy N.S."/>
        </authorList>
    </citation>
    <scope>NUCLEOTIDE SEQUENCE [LARGE SCALE GENOMIC DNA]</scope>
    <source>
        <strain evidence="17">cv. O-4</strain>
    </source>
</reference>
<name>A0A1R3K6K3_9ROSI</name>
<organism evidence="16 17">
    <name type="scientific">Corchorus olitorius</name>
    <dbReference type="NCBI Taxonomy" id="93759"/>
    <lineage>
        <taxon>Eukaryota</taxon>
        <taxon>Viridiplantae</taxon>
        <taxon>Streptophyta</taxon>
        <taxon>Embryophyta</taxon>
        <taxon>Tracheophyta</taxon>
        <taxon>Spermatophyta</taxon>
        <taxon>Magnoliopsida</taxon>
        <taxon>eudicotyledons</taxon>
        <taxon>Gunneridae</taxon>
        <taxon>Pentapetalae</taxon>
        <taxon>rosids</taxon>
        <taxon>malvids</taxon>
        <taxon>Malvales</taxon>
        <taxon>Malvaceae</taxon>
        <taxon>Grewioideae</taxon>
        <taxon>Apeibeae</taxon>
        <taxon>Corchorus</taxon>
    </lineage>
</organism>
<keyword evidence="3" id="KW-0808">Transferase</keyword>
<evidence type="ECO:0000256" key="3">
    <source>
        <dbReference type="ARBA" id="ARBA00022679"/>
    </source>
</evidence>
<evidence type="ECO:0000256" key="5">
    <source>
        <dbReference type="ARBA" id="ARBA00022729"/>
    </source>
</evidence>
<dbReference type="InterPro" id="IPR000719">
    <property type="entry name" value="Prot_kinase_dom"/>
</dbReference>
<gene>
    <name evidence="16" type="ORF">COLO4_10873</name>
</gene>
<dbReference type="PROSITE" id="PS00107">
    <property type="entry name" value="PROTEIN_KINASE_ATP"/>
    <property type="match status" value="1"/>
</dbReference>
<dbReference type="AlphaFoldDB" id="A0A1R3K6K3"/>
<dbReference type="InterPro" id="IPR011009">
    <property type="entry name" value="Kinase-like_dom_sf"/>
</dbReference>
<dbReference type="PROSITE" id="PS00108">
    <property type="entry name" value="PROTEIN_KINASE_ST"/>
    <property type="match status" value="1"/>
</dbReference>
<dbReference type="FunFam" id="2.60.120.430:FF:000005">
    <property type="entry name" value="Putative receptor-like protein kinase"/>
    <property type="match status" value="1"/>
</dbReference>
<dbReference type="PROSITE" id="PS50011">
    <property type="entry name" value="PROTEIN_KINASE_DOM"/>
    <property type="match status" value="1"/>
</dbReference>
<evidence type="ECO:0000256" key="8">
    <source>
        <dbReference type="ARBA" id="ARBA00022840"/>
    </source>
</evidence>
<evidence type="ECO:0000256" key="1">
    <source>
        <dbReference type="ARBA" id="ARBA00004167"/>
    </source>
</evidence>
<feature type="chain" id="PRO_5011983374" description="Protein kinase domain-containing protein" evidence="14">
    <location>
        <begin position="26"/>
        <end position="812"/>
    </location>
</feature>
<keyword evidence="2" id="KW-0723">Serine/threonine-protein kinase</keyword>
<dbReference type="GO" id="GO:0005524">
    <property type="term" value="F:ATP binding"/>
    <property type="evidence" value="ECO:0007669"/>
    <property type="project" value="UniProtKB-UniRule"/>
</dbReference>
<evidence type="ECO:0000256" key="4">
    <source>
        <dbReference type="ARBA" id="ARBA00022692"/>
    </source>
</evidence>
<evidence type="ECO:0000259" key="15">
    <source>
        <dbReference type="PROSITE" id="PS50011"/>
    </source>
</evidence>
<feature type="binding site" evidence="12">
    <location>
        <position position="513"/>
    </location>
    <ligand>
        <name>ATP</name>
        <dbReference type="ChEBI" id="CHEBI:30616"/>
    </ligand>
</feature>
<evidence type="ECO:0000256" key="7">
    <source>
        <dbReference type="ARBA" id="ARBA00022777"/>
    </source>
</evidence>
<feature type="signal peptide" evidence="14">
    <location>
        <begin position="1"/>
        <end position="25"/>
    </location>
</feature>
<dbReference type="Gene3D" id="2.60.120.430">
    <property type="entry name" value="Galactose-binding lectin"/>
    <property type="match status" value="2"/>
</dbReference>
<evidence type="ECO:0000313" key="16">
    <source>
        <dbReference type="EMBL" id="OMP02722.1"/>
    </source>
</evidence>
<dbReference type="InterPro" id="IPR008271">
    <property type="entry name" value="Ser/Thr_kinase_AS"/>
</dbReference>
<proteinExistence type="predicted"/>
<dbReference type="SUPFAM" id="SSF56112">
    <property type="entry name" value="Protein kinase-like (PK-like)"/>
    <property type="match status" value="1"/>
</dbReference>
<dbReference type="CDD" id="cd14066">
    <property type="entry name" value="STKc_IRAK"/>
    <property type="match status" value="1"/>
</dbReference>
<keyword evidence="7" id="KW-0418">Kinase</keyword>
<dbReference type="GO" id="GO:0016020">
    <property type="term" value="C:membrane"/>
    <property type="evidence" value="ECO:0007669"/>
    <property type="project" value="UniProtKB-SubCell"/>
</dbReference>
<dbReference type="InterPro" id="IPR024788">
    <property type="entry name" value="Malectin-like_Carb-bd_dom"/>
</dbReference>
<dbReference type="Pfam" id="PF07714">
    <property type="entry name" value="PK_Tyr_Ser-Thr"/>
    <property type="match status" value="1"/>
</dbReference>
<keyword evidence="5 14" id="KW-0732">Signal</keyword>
<dbReference type="Pfam" id="PF12819">
    <property type="entry name" value="Malectin_like"/>
    <property type="match status" value="1"/>
</dbReference>
<dbReference type="FunFam" id="1.10.510.10:FF:000058">
    <property type="entry name" value="Receptor-like protein kinase FERONIA"/>
    <property type="match status" value="1"/>
</dbReference>
<evidence type="ECO:0000256" key="10">
    <source>
        <dbReference type="ARBA" id="ARBA00023136"/>
    </source>
</evidence>
<dbReference type="STRING" id="93759.A0A1R3K6K3"/>
<accession>A0A1R3K6K3</accession>
<evidence type="ECO:0000256" key="13">
    <source>
        <dbReference type="SAM" id="Phobius"/>
    </source>
</evidence>
<dbReference type="Gene3D" id="1.10.510.10">
    <property type="entry name" value="Transferase(Phosphotransferase) domain 1"/>
    <property type="match status" value="1"/>
</dbReference>
<dbReference type="Proteomes" id="UP000187203">
    <property type="component" value="Unassembled WGS sequence"/>
</dbReference>
<evidence type="ECO:0000313" key="17">
    <source>
        <dbReference type="Proteomes" id="UP000187203"/>
    </source>
</evidence>
<dbReference type="PANTHER" id="PTHR45631">
    <property type="entry name" value="OS07G0107800 PROTEIN-RELATED"/>
    <property type="match status" value="1"/>
</dbReference>
<dbReference type="OrthoDB" id="640180at2759"/>
<sequence length="812" mass="90125">MVIAGKLGLLVWVSSIFCLVCLSLGFNPVDNYFINCGSSKNISVADREFLADKSSSSSFTLSTPEEIVANTSLNSISLYYDSALYQTARIFDGLSHYSFPIKQQGRHLIRLHFFPFVYGNYNMSKAKFSVSAQNFTLIREHNQLGNESVVKEYCLNITSNRLVLTLTPFEKSFAFINALEVFSITENLIPKEATFGGKGGNRTLWDQALETVARVNMGNSTVVPLNDNLWRLWVSDSSYLKDNNLGSPVSNLGRVNFTVGSGDFAPTSVYGTATWLSDPREDPNFSANLTWSFDVSPGFDYLVRLHFCNINSNSTQPGIFIKIYTNSEEAGHVDLGSETSHVLGTPYFKDVCTKASSIDRLNISVGSYSNSPAIFLNGLEIMKINNAKGSLDVVSSTSSKTKVVLIVGLAVGSFVIVVLVAAVFLFCRRRRRKLVEGTEEHFSGNRGRKVHTSGGKYSDPTAIFSSSKIGYRFPFMAILDATDNFSENLVIGVGGFGKVYKGVLRDETEVAIKRGSPQSNQGLVEFRTEVEMLSQFRHRHLVSLIGYCDEQNEMIIIYEYMENGTLKNHLYGSSFPSLTWKQRLEICIGSAKGLHYLHTGSTKAIIHRDVKSANILLDKNFMAKVADFGLSKTGPDLDQTHVSTAVKGSFGYLDPEYLTRQQLTEKSDIYSFGVVLLEVLCGRPVIDPSLPREKVNLIDWAMKSYRNGKLEEIVDTCLVGQVKPDSLKKYWEITEKCLAEHGIDRPSMGDVLWNLESALQIQGNEEKKLSSQVSHVSNLEASMEFSRNGSVGDLAGISMSTVFAQMVREDMR</sequence>
<keyword evidence="17" id="KW-1185">Reference proteome</keyword>
<keyword evidence="10 13" id="KW-0472">Membrane</keyword>
<evidence type="ECO:0000256" key="6">
    <source>
        <dbReference type="ARBA" id="ARBA00022741"/>
    </source>
</evidence>
<evidence type="ECO:0000256" key="9">
    <source>
        <dbReference type="ARBA" id="ARBA00022989"/>
    </source>
</evidence>
<feature type="transmembrane region" description="Helical" evidence="13">
    <location>
        <begin position="403"/>
        <end position="427"/>
    </location>
</feature>
<keyword evidence="9 13" id="KW-1133">Transmembrane helix</keyword>
<dbReference type="SMART" id="SM00220">
    <property type="entry name" value="S_TKc"/>
    <property type="match status" value="1"/>
</dbReference>
<evidence type="ECO:0000256" key="14">
    <source>
        <dbReference type="SAM" id="SignalP"/>
    </source>
</evidence>
<evidence type="ECO:0000256" key="12">
    <source>
        <dbReference type="PROSITE-ProRule" id="PRU10141"/>
    </source>
</evidence>
<comment type="subcellular location">
    <subcellularLocation>
        <location evidence="1">Membrane</location>
        <topology evidence="1">Single-pass membrane protein</topology>
    </subcellularLocation>
</comment>
<feature type="domain" description="Protein kinase" evidence="15">
    <location>
        <begin position="485"/>
        <end position="759"/>
    </location>
</feature>
<comment type="caution">
    <text evidence="16">The sequence shown here is derived from an EMBL/GenBank/DDBJ whole genome shotgun (WGS) entry which is preliminary data.</text>
</comment>
<evidence type="ECO:0000256" key="11">
    <source>
        <dbReference type="ARBA" id="ARBA00023180"/>
    </source>
</evidence>
<dbReference type="Gene3D" id="3.30.200.20">
    <property type="entry name" value="Phosphorylase Kinase, domain 1"/>
    <property type="match status" value="1"/>
</dbReference>
<dbReference type="EMBL" id="AWUE01014592">
    <property type="protein sequence ID" value="OMP02722.1"/>
    <property type="molecule type" value="Genomic_DNA"/>
</dbReference>